<dbReference type="UniPathway" id="UPA00113">
    <property type="reaction ID" value="UER00529"/>
</dbReference>
<organism evidence="2 3">
    <name type="scientific">Fomitopsis schrenkii</name>
    <name type="common">Brown rot fungus</name>
    <dbReference type="NCBI Taxonomy" id="2126942"/>
    <lineage>
        <taxon>Eukaryota</taxon>
        <taxon>Fungi</taxon>
        <taxon>Dikarya</taxon>
        <taxon>Basidiomycota</taxon>
        <taxon>Agaricomycotina</taxon>
        <taxon>Agaricomycetes</taxon>
        <taxon>Polyporales</taxon>
        <taxon>Fomitopsis</taxon>
    </lineage>
</organism>
<protein>
    <recommendedName>
        <fullName evidence="1">N-acetyltransferase domain-containing protein</fullName>
    </recommendedName>
</protein>
<gene>
    <name evidence="2" type="ORF">FOMPIDRAFT_1062448</name>
</gene>
<keyword evidence="3" id="KW-1185">Reference proteome</keyword>
<sequence>MTTLPHEIIVVPDAGEPSHDELRQQCYDVRIDVFVHEQKFSLEEEIDSLDANATHILLRLLPSLQPVGTIRCTKHDGYYKLSRLAVLKDYRQYHFGRELVQAFHDHVKRDAKRSGLPDPVTIKCHSQIPVKGFYAKYGYSPEGEEFDEDGAPHQLMVNRVSLSD</sequence>
<dbReference type="eggNOG" id="ENOG502S8FT">
    <property type="taxonomic scope" value="Eukaryota"/>
</dbReference>
<evidence type="ECO:0000313" key="2">
    <source>
        <dbReference type="EMBL" id="EPS96000.1"/>
    </source>
</evidence>
<name>S8F2I3_FOMSC</name>
<accession>S8F2I3</accession>
<dbReference type="PROSITE" id="PS51186">
    <property type="entry name" value="GNAT"/>
    <property type="match status" value="1"/>
</dbReference>
<dbReference type="AlphaFoldDB" id="S8F2I3"/>
<dbReference type="GO" id="GO:0006048">
    <property type="term" value="P:UDP-N-acetylglucosamine biosynthetic process"/>
    <property type="evidence" value="ECO:0007669"/>
    <property type="project" value="UniProtKB-UniPathway"/>
</dbReference>
<evidence type="ECO:0000313" key="3">
    <source>
        <dbReference type="Proteomes" id="UP000015241"/>
    </source>
</evidence>
<dbReference type="InterPro" id="IPR016181">
    <property type="entry name" value="Acyl_CoA_acyltransferase"/>
</dbReference>
<dbReference type="CDD" id="cd04301">
    <property type="entry name" value="NAT_SF"/>
    <property type="match status" value="1"/>
</dbReference>
<dbReference type="SUPFAM" id="SSF55729">
    <property type="entry name" value="Acyl-CoA N-acyltransferases (Nat)"/>
    <property type="match status" value="1"/>
</dbReference>
<reference evidence="2 3" key="1">
    <citation type="journal article" date="2012" name="Science">
        <title>The Paleozoic origin of enzymatic lignin decomposition reconstructed from 31 fungal genomes.</title>
        <authorList>
            <person name="Floudas D."/>
            <person name="Binder M."/>
            <person name="Riley R."/>
            <person name="Barry K."/>
            <person name="Blanchette R.A."/>
            <person name="Henrissat B."/>
            <person name="Martinez A.T."/>
            <person name="Otillar R."/>
            <person name="Spatafora J.W."/>
            <person name="Yadav J.S."/>
            <person name="Aerts A."/>
            <person name="Benoit I."/>
            <person name="Boyd A."/>
            <person name="Carlson A."/>
            <person name="Copeland A."/>
            <person name="Coutinho P.M."/>
            <person name="de Vries R.P."/>
            <person name="Ferreira P."/>
            <person name="Findley K."/>
            <person name="Foster B."/>
            <person name="Gaskell J."/>
            <person name="Glotzer D."/>
            <person name="Gorecki P."/>
            <person name="Heitman J."/>
            <person name="Hesse C."/>
            <person name="Hori C."/>
            <person name="Igarashi K."/>
            <person name="Jurgens J.A."/>
            <person name="Kallen N."/>
            <person name="Kersten P."/>
            <person name="Kohler A."/>
            <person name="Kuees U."/>
            <person name="Kumar T.K.A."/>
            <person name="Kuo A."/>
            <person name="LaButti K."/>
            <person name="Larrondo L.F."/>
            <person name="Lindquist E."/>
            <person name="Ling A."/>
            <person name="Lombard V."/>
            <person name="Lucas S."/>
            <person name="Lundell T."/>
            <person name="Martin R."/>
            <person name="McLaughlin D.J."/>
            <person name="Morgenstern I."/>
            <person name="Morin E."/>
            <person name="Murat C."/>
            <person name="Nagy L.G."/>
            <person name="Nolan M."/>
            <person name="Ohm R.A."/>
            <person name="Patyshakuliyeva A."/>
            <person name="Rokas A."/>
            <person name="Ruiz-Duenas F.J."/>
            <person name="Sabat G."/>
            <person name="Salamov A."/>
            <person name="Samejima M."/>
            <person name="Schmutz J."/>
            <person name="Slot J.C."/>
            <person name="St John F."/>
            <person name="Stenlid J."/>
            <person name="Sun H."/>
            <person name="Sun S."/>
            <person name="Syed K."/>
            <person name="Tsang A."/>
            <person name="Wiebenga A."/>
            <person name="Young D."/>
            <person name="Pisabarro A."/>
            <person name="Eastwood D.C."/>
            <person name="Martin F."/>
            <person name="Cullen D."/>
            <person name="Grigoriev I.V."/>
            <person name="Hibbett D.S."/>
        </authorList>
    </citation>
    <scope>NUCLEOTIDE SEQUENCE</scope>
    <source>
        <strain evidence="3">FP-58527</strain>
    </source>
</reference>
<dbReference type="Gene3D" id="3.40.630.30">
    <property type="match status" value="1"/>
</dbReference>
<dbReference type="GO" id="GO:0016747">
    <property type="term" value="F:acyltransferase activity, transferring groups other than amino-acyl groups"/>
    <property type="evidence" value="ECO:0007669"/>
    <property type="project" value="InterPro"/>
</dbReference>
<feature type="domain" description="N-acetyltransferase" evidence="1">
    <location>
        <begin position="9"/>
        <end position="161"/>
    </location>
</feature>
<proteinExistence type="predicted"/>
<dbReference type="HOGENOM" id="CLU_056607_6_0_1"/>
<dbReference type="InterPro" id="IPR000182">
    <property type="entry name" value="GNAT_dom"/>
</dbReference>
<dbReference type="STRING" id="743788.S8F2I3"/>
<dbReference type="Proteomes" id="UP000015241">
    <property type="component" value="Unassembled WGS sequence"/>
</dbReference>
<dbReference type="EMBL" id="KE504196">
    <property type="protein sequence ID" value="EPS96000.1"/>
    <property type="molecule type" value="Genomic_DNA"/>
</dbReference>
<evidence type="ECO:0000259" key="1">
    <source>
        <dbReference type="PROSITE" id="PS51186"/>
    </source>
</evidence>
<dbReference type="Pfam" id="PF13673">
    <property type="entry name" value="Acetyltransf_10"/>
    <property type="match status" value="1"/>
</dbReference>
<dbReference type="InParanoid" id="S8F2I3"/>
<dbReference type="OrthoDB" id="329272at2759"/>